<feature type="chain" id="PRO_5044699216" description="Reverse transcriptase domain-containing protein" evidence="2">
    <location>
        <begin position="24"/>
        <end position="173"/>
    </location>
</feature>
<keyword evidence="1" id="KW-0812">Transmembrane</keyword>
<dbReference type="Proteomes" id="UP001108240">
    <property type="component" value="Unplaced"/>
</dbReference>
<keyword evidence="1" id="KW-0472">Membrane</keyword>
<feature type="domain" description="Reverse transcriptase" evidence="3">
    <location>
        <begin position="1"/>
        <end position="173"/>
    </location>
</feature>
<keyword evidence="5" id="KW-1185">Reference proteome</keyword>
<protein>
    <recommendedName>
        <fullName evidence="3">Reverse transcriptase domain-containing protein</fullName>
    </recommendedName>
</protein>
<evidence type="ECO:0000256" key="2">
    <source>
        <dbReference type="SAM" id="SignalP"/>
    </source>
</evidence>
<feature type="transmembrane region" description="Helical" evidence="1">
    <location>
        <begin position="77"/>
        <end position="99"/>
    </location>
</feature>
<dbReference type="PANTHER" id="PTHR33332">
    <property type="entry name" value="REVERSE TRANSCRIPTASE DOMAIN-CONTAINING PROTEIN"/>
    <property type="match status" value="1"/>
</dbReference>
<dbReference type="InterPro" id="IPR043502">
    <property type="entry name" value="DNA/RNA_pol_sf"/>
</dbReference>
<dbReference type="InterPro" id="IPR000477">
    <property type="entry name" value="RT_dom"/>
</dbReference>
<evidence type="ECO:0000313" key="5">
    <source>
        <dbReference type="Proteomes" id="UP001108240"/>
    </source>
</evidence>
<dbReference type="Ensembl" id="ENSCCRT00000130318.1">
    <property type="protein sequence ID" value="ENSCCRP00000133290.1"/>
    <property type="gene ID" value="ENSCCRG00000062271.1"/>
</dbReference>
<feature type="signal peptide" evidence="2">
    <location>
        <begin position="1"/>
        <end position="23"/>
    </location>
</feature>
<dbReference type="SUPFAM" id="SSF56672">
    <property type="entry name" value="DNA/RNA polymerases"/>
    <property type="match status" value="1"/>
</dbReference>
<dbReference type="Pfam" id="PF00078">
    <property type="entry name" value="RVT_1"/>
    <property type="match status" value="1"/>
</dbReference>
<reference evidence="4" key="1">
    <citation type="submission" date="2025-05" db="UniProtKB">
        <authorList>
            <consortium name="Ensembl"/>
        </authorList>
    </citation>
    <scope>IDENTIFICATION</scope>
</reference>
<organism evidence="4 5">
    <name type="scientific">Cyprinus carpio carpio</name>
    <dbReference type="NCBI Taxonomy" id="630221"/>
    <lineage>
        <taxon>Eukaryota</taxon>
        <taxon>Metazoa</taxon>
        <taxon>Chordata</taxon>
        <taxon>Craniata</taxon>
        <taxon>Vertebrata</taxon>
        <taxon>Euteleostomi</taxon>
        <taxon>Actinopterygii</taxon>
        <taxon>Neopterygii</taxon>
        <taxon>Teleostei</taxon>
        <taxon>Ostariophysi</taxon>
        <taxon>Cypriniformes</taxon>
        <taxon>Cyprinidae</taxon>
        <taxon>Cyprininae</taxon>
        <taxon>Cyprinus</taxon>
    </lineage>
</organism>
<evidence type="ECO:0000259" key="3">
    <source>
        <dbReference type="PROSITE" id="PS50878"/>
    </source>
</evidence>
<keyword evidence="1" id="KW-1133">Transmembrane helix</keyword>
<evidence type="ECO:0000313" key="4">
    <source>
        <dbReference type="Ensembl" id="ENSCCRP00000123930.1"/>
    </source>
</evidence>
<dbReference type="AlphaFoldDB" id="A0A9J7Z3G9"/>
<dbReference type="Ensembl" id="ENSCCRT00000143073.1">
    <property type="protein sequence ID" value="ENSCCRP00000123930.1"/>
    <property type="gene ID" value="ENSCCRG00000062271.1"/>
</dbReference>
<keyword evidence="2" id="KW-0732">Signal</keyword>
<proteinExistence type="predicted"/>
<dbReference type="OMA" id="DIWLAVN"/>
<sequence length="173" mass="19830">MTSLFQWIMAKKIILILPDLSAAFDMVDHEILINWLEHWVGLKGNVLKWFKSNLIDRFFSVSFRGCNSKRFHLPWGVLQGSILAPILFSIYMLLLGAIFQKYKVSFHCYADDTQIYLPVRDLNSNSLDALSACLHNVKDWMAAVFLSLTKTNVDLLCSALESMMCFSAQMQLL</sequence>
<dbReference type="GeneTree" id="ENSGT01150000286909"/>
<evidence type="ECO:0000256" key="1">
    <source>
        <dbReference type="SAM" id="Phobius"/>
    </source>
</evidence>
<accession>A0A9J7Z3G9</accession>
<name>A0A9J7Z3G9_CYPCA</name>
<dbReference type="PROSITE" id="PS50878">
    <property type="entry name" value="RT_POL"/>
    <property type="match status" value="1"/>
</dbReference>